<feature type="transmembrane region" description="Helical" evidence="14">
    <location>
        <begin position="126"/>
        <end position="151"/>
    </location>
</feature>
<dbReference type="PANTHER" id="PTHR48086:SF3">
    <property type="entry name" value="SODIUM_PROLINE SYMPORTER"/>
    <property type="match status" value="1"/>
</dbReference>
<feature type="transmembrane region" description="Helical" evidence="14">
    <location>
        <begin position="468"/>
        <end position="489"/>
    </location>
</feature>
<dbReference type="InterPro" id="IPR001734">
    <property type="entry name" value="Na/solute_symporter"/>
</dbReference>
<keyword evidence="5 14" id="KW-0812">Transmembrane</keyword>
<evidence type="ECO:0000313" key="15">
    <source>
        <dbReference type="EMBL" id="MCL6423142.1"/>
    </source>
</evidence>
<dbReference type="InterPro" id="IPR050277">
    <property type="entry name" value="Sodium:Solute_Symporter"/>
</dbReference>
<keyword evidence="8 14" id="KW-0915">Sodium</keyword>
<feature type="transmembrane region" description="Helical" evidence="14">
    <location>
        <begin position="157"/>
        <end position="180"/>
    </location>
</feature>
<comment type="caution">
    <text evidence="15">The sequence shown here is derived from an EMBL/GenBank/DDBJ whole genome shotgun (WGS) entry which is preliminary data.</text>
</comment>
<evidence type="ECO:0000256" key="4">
    <source>
        <dbReference type="ARBA" id="ARBA00022475"/>
    </source>
</evidence>
<evidence type="ECO:0000256" key="8">
    <source>
        <dbReference type="ARBA" id="ARBA00023053"/>
    </source>
</evidence>
<accession>A0ABT0QZR1</accession>
<dbReference type="EMBL" id="JAKNCJ010000002">
    <property type="protein sequence ID" value="MCL6423142.1"/>
    <property type="molecule type" value="Genomic_DNA"/>
</dbReference>
<evidence type="ECO:0000256" key="1">
    <source>
        <dbReference type="ARBA" id="ARBA00004651"/>
    </source>
</evidence>
<dbReference type="InterPro" id="IPR018212">
    <property type="entry name" value="Na/solute_symporter_CS"/>
</dbReference>
<name>A0ABT0QZR1_9MICO</name>
<feature type="transmembrane region" description="Helical" evidence="14">
    <location>
        <begin position="187"/>
        <end position="208"/>
    </location>
</feature>
<dbReference type="RefSeq" id="WP_249737232.1">
    <property type="nucleotide sequence ID" value="NZ_JAKNCJ010000002.1"/>
</dbReference>
<organism evidence="15 16">
    <name type="scientific">Brachybacterium equifaecis</name>
    <dbReference type="NCBI Taxonomy" id="2910770"/>
    <lineage>
        <taxon>Bacteria</taxon>
        <taxon>Bacillati</taxon>
        <taxon>Actinomycetota</taxon>
        <taxon>Actinomycetes</taxon>
        <taxon>Micrococcales</taxon>
        <taxon>Dermabacteraceae</taxon>
        <taxon>Brachybacterium</taxon>
    </lineage>
</organism>
<dbReference type="Gene3D" id="1.20.1730.10">
    <property type="entry name" value="Sodium/glucose cotransporter"/>
    <property type="match status" value="1"/>
</dbReference>
<evidence type="ECO:0000313" key="16">
    <source>
        <dbReference type="Proteomes" id="UP001203761"/>
    </source>
</evidence>
<keyword evidence="14" id="KW-0029">Amino-acid transport</keyword>
<dbReference type="PROSITE" id="PS00457">
    <property type="entry name" value="NA_SOLUT_SYMP_2"/>
    <property type="match status" value="1"/>
</dbReference>
<evidence type="ECO:0000256" key="10">
    <source>
        <dbReference type="ARBA" id="ARBA00023136"/>
    </source>
</evidence>
<dbReference type="NCBIfam" id="TIGR00813">
    <property type="entry name" value="sss"/>
    <property type="match status" value="1"/>
</dbReference>
<dbReference type="NCBIfam" id="TIGR02121">
    <property type="entry name" value="Na_Pro_sym"/>
    <property type="match status" value="1"/>
</dbReference>
<feature type="transmembrane region" description="Helical" evidence="14">
    <location>
        <begin position="228"/>
        <end position="248"/>
    </location>
</feature>
<evidence type="ECO:0000256" key="2">
    <source>
        <dbReference type="ARBA" id="ARBA00006434"/>
    </source>
</evidence>
<evidence type="ECO:0000256" key="3">
    <source>
        <dbReference type="ARBA" id="ARBA00022448"/>
    </source>
</evidence>
<keyword evidence="11 14" id="KW-0739">Sodium transport</keyword>
<dbReference type="Pfam" id="PF00474">
    <property type="entry name" value="SSF"/>
    <property type="match status" value="1"/>
</dbReference>
<keyword evidence="6 14" id="KW-0769">Symport</keyword>
<feature type="transmembrane region" description="Helical" evidence="14">
    <location>
        <begin position="370"/>
        <end position="388"/>
    </location>
</feature>
<feature type="transmembrane region" description="Helical" evidence="14">
    <location>
        <begin position="426"/>
        <end position="448"/>
    </location>
</feature>
<evidence type="ECO:0000256" key="6">
    <source>
        <dbReference type="ARBA" id="ARBA00022847"/>
    </source>
</evidence>
<feature type="transmembrane region" description="Helical" evidence="14">
    <location>
        <begin position="268"/>
        <end position="295"/>
    </location>
</feature>
<comment type="function">
    <text evidence="14">Catalyzes the sodium-dependent uptake of extracellular L-proline.</text>
</comment>
<evidence type="ECO:0000256" key="12">
    <source>
        <dbReference type="ARBA" id="ARBA00033708"/>
    </source>
</evidence>
<feature type="transmembrane region" description="Helical" evidence="14">
    <location>
        <begin position="315"/>
        <end position="336"/>
    </location>
</feature>
<dbReference type="PANTHER" id="PTHR48086">
    <property type="entry name" value="SODIUM/PROLINE SYMPORTER-RELATED"/>
    <property type="match status" value="1"/>
</dbReference>
<proteinExistence type="inferred from homology"/>
<keyword evidence="16" id="KW-1185">Reference proteome</keyword>
<keyword evidence="3 14" id="KW-0813">Transport</keyword>
<comment type="similarity">
    <text evidence="2 13">Belongs to the sodium:solute symporter (SSF) (TC 2.A.21) family.</text>
</comment>
<gene>
    <name evidence="15" type="primary">putP</name>
    <name evidence="15" type="ORF">Bequi_07045</name>
</gene>
<dbReference type="InterPro" id="IPR038377">
    <property type="entry name" value="Na/Glc_symporter_sf"/>
</dbReference>
<evidence type="ECO:0000256" key="7">
    <source>
        <dbReference type="ARBA" id="ARBA00022989"/>
    </source>
</evidence>
<dbReference type="InterPro" id="IPR011851">
    <property type="entry name" value="Na/Pro_symporter"/>
</dbReference>
<keyword evidence="10 14" id="KW-0472">Membrane</keyword>
<reference evidence="15" key="1">
    <citation type="submission" date="2022-02" db="EMBL/GenBank/DDBJ databases">
        <authorList>
            <person name="Lee M."/>
            <person name="Kim S.-J."/>
            <person name="Jung M.-Y."/>
        </authorList>
    </citation>
    <scope>NUCLEOTIDE SEQUENCE</scope>
    <source>
        <strain evidence="15">JHP9</strain>
    </source>
</reference>
<feature type="transmembrane region" description="Helical" evidence="14">
    <location>
        <begin position="6"/>
        <end position="25"/>
    </location>
</feature>
<evidence type="ECO:0000256" key="14">
    <source>
        <dbReference type="RuleBase" id="RU366012"/>
    </source>
</evidence>
<dbReference type="CDD" id="cd11475">
    <property type="entry name" value="SLC5sbd_PutP"/>
    <property type="match status" value="1"/>
</dbReference>
<protein>
    <recommendedName>
        <fullName evidence="14">Sodium/proline symporter</fullName>
    </recommendedName>
    <alternativeName>
        <fullName evidence="14">Proline permease</fullName>
    </alternativeName>
</protein>
<keyword evidence="7 14" id="KW-1133">Transmembrane helix</keyword>
<dbReference type="PROSITE" id="PS50283">
    <property type="entry name" value="NA_SOLUT_SYMP_3"/>
    <property type="match status" value="1"/>
</dbReference>
<dbReference type="Proteomes" id="UP001203761">
    <property type="component" value="Unassembled WGS sequence"/>
</dbReference>
<keyword evidence="9 14" id="KW-0406">Ion transport</keyword>
<feature type="transmembrane region" description="Helical" evidence="14">
    <location>
        <begin position="400"/>
        <end position="419"/>
    </location>
</feature>
<keyword evidence="4 14" id="KW-1003">Cell membrane</keyword>
<comment type="subcellular location">
    <subcellularLocation>
        <location evidence="1 14">Cell membrane</location>
        <topology evidence="1 14">Multi-pass membrane protein</topology>
    </subcellularLocation>
</comment>
<evidence type="ECO:0000256" key="9">
    <source>
        <dbReference type="ARBA" id="ARBA00023065"/>
    </source>
</evidence>
<sequence>MDLTFKIIALAIYFLAMLGIGLYAFRKTSDGDEYILGGRQLHPFTAALSAGASDMSGWLLMGLPGALYISGLVESWIAVGLTVGAALNWWLVAPRLRQYTAIANNSLTVPSFFGNRLHDRTRVLRIAAGVVILVFFTFYVSSGMVAGGVFFESMFGGSYLTGMLLVAGITILYTMFGGFLGATYTDVVQGMIMLVSLAAVPIAAMLAVGGPGAMWESIQQVNADFTSMTGGATAIGVISSLAWGLGYFGQPHIIVRFMALRSSRDAKYGLVVGIGWMILCVVGAIFTAMAGLAYFQQHQDAVLTNENGESVFLDLAQILFHPLIAGLLLAAVLAAIMSTLSSQLVVSSSALVEDILEGVNIRMGAGAKLWAGRLGVLAVSLLAVILALNPKNSILDLVSFAWAGFGAAFGPIVLLSLFWRRMTTAGAFVGMVAGALTAFWWGGGFQTIRGIRQVVPFDEAANLFNGEHLYEIVPGFLICLVLAVLVSLITPKPPVAVTEEFDEMVASLKDGVVPAHRLAPSTAAATGAASSGKGSHAAR</sequence>
<evidence type="ECO:0000256" key="13">
    <source>
        <dbReference type="RuleBase" id="RU362091"/>
    </source>
</evidence>
<comment type="catalytic activity">
    <reaction evidence="12">
        <text>L-proline(in) + Na(+)(in) = L-proline(out) + Na(+)(out)</text>
        <dbReference type="Rhea" id="RHEA:28967"/>
        <dbReference type="ChEBI" id="CHEBI:29101"/>
        <dbReference type="ChEBI" id="CHEBI:60039"/>
    </reaction>
</comment>
<evidence type="ECO:0000256" key="11">
    <source>
        <dbReference type="ARBA" id="ARBA00023201"/>
    </source>
</evidence>
<evidence type="ECO:0000256" key="5">
    <source>
        <dbReference type="ARBA" id="ARBA00022692"/>
    </source>
</evidence>
<feature type="transmembrane region" description="Helical" evidence="14">
    <location>
        <begin position="75"/>
        <end position="92"/>
    </location>
</feature>